<dbReference type="SFLD" id="SFLDG01137">
    <property type="entry name" value="C1.6.1:_Phosphoserine_Phosphat"/>
    <property type="match status" value="1"/>
</dbReference>
<protein>
    <recommendedName>
        <fullName evidence="4">phosphoserine phosphatase</fullName>
        <ecNumber evidence="4">3.1.3.3</ecNumber>
    </recommendedName>
    <alternativeName>
        <fullName evidence="10">O-phosphoserine phosphohydrolase</fullName>
    </alternativeName>
</protein>
<dbReference type="GO" id="GO:0006564">
    <property type="term" value="P:L-serine biosynthetic process"/>
    <property type="evidence" value="ECO:0007669"/>
    <property type="project" value="UniProtKB-KW"/>
</dbReference>
<dbReference type="Gene3D" id="3.40.50.1000">
    <property type="entry name" value="HAD superfamily/HAD-like"/>
    <property type="match status" value="1"/>
</dbReference>
<reference evidence="12 13" key="1">
    <citation type="journal article" date="2018" name="Nat. Ecol. Evol.">
        <title>Pezizomycetes genomes reveal the molecular basis of ectomycorrhizal truffle lifestyle.</title>
        <authorList>
            <person name="Murat C."/>
            <person name="Payen T."/>
            <person name="Noel B."/>
            <person name="Kuo A."/>
            <person name="Morin E."/>
            <person name="Chen J."/>
            <person name="Kohler A."/>
            <person name="Krizsan K."/>
            <person name="Balestrini R."/>
            <person name="Da Silva C."/>
            <person name="Montanini B."/>
            <person name="Hainaut M."/>
            <person name="Levati E."/>
            <person name="Barry K.W."/>
            <person name="Belfiori B."/>
            <person name="Cichocki N."/>
            <person name="Clum A."/>
            <person name="Dockter R.B."/>
            <person name="Fauchery L."/>
            <person name="Guy J."/>
            <person name="Iotti M."/>
            <person name="Le Tacon F."/>
            <person name="Lindquist E.A."/>
            <person name="Lipzen A."/>
            <person name="Malagnac F."/>
            <person name="Mello A."/>
            <person name="Molinier V."/>
            <person name="Miyauchi S."/>
            <person name="Poulain J."/>
            <person name="Riccioni C."/>
            <person name="Rubini A."/>
            <person name="Sitrit Y."/>
            <person name="Splivallo R."/>
            <person name="Traeger S."/>
            <person name="Wang M."/>
            <person name="Zifcakova L."/>
            <person name="Wipf D."/>
            <person name="Zambonelli A."/>
            <person name="Paolocci F."/>
            <person name="Nowrousian M."/>
            <person name="Ottonello S."/>
            <person name="Baldrian P."/>
            <person name="Spatafora J.W."/>
            <person name="Henrissat B."/>
            <person name="Nagy L.G."/>
            <person name="Aury J.M."/>
            <person name="Wincker P."/>
            <person name="Grigoriev I.V."/>
            <person name="Bonfante P."/>
            <person name="Martin F.M."/>
        </authorList>
    </citation>
    <scope>NUCLEOTIDE SEQUENCE [LARGE SCALE GENOMIC DNA]</scope>
    <source>
        <strain evidence="12 13">RN42</strain>
    </source>
</reference>
<dbReference type="NCBIfam" id="TIGR01488">
    <property type="entry name" value="HAD-SF-IB"/>
    <property type="match status" value="1"/>
</dbReference>
<proteinExistence type="inferred from homology"/>
<dbReference type="SFLD" id="SFLDS00003">
    <property type="entry name" value="Haloacid_Dehalogenase"/>
    <property type="match status" value="1"/>
</dbReference>
<comment type="pathway">
    <text evidence="2">Amino-acid biosynthesis; L-serine biosynthesis; L-serine from 3-phospho-D-glycerate: step 3/3.</text>
</comment>
<evidence type="ECO:0000256" key="4">
    <source>
        <dbReference type="ARBA" id="ARBA00012640"/>
    </source>
</evidence>
<evidence type="ECO:0000313" key="12">
    <source>
        <dbReference type="EMBL" id="RPA74578.1"/>
    </source>
</evidence>
<keyword evidence="9" id="KW-0718">Serine biosynthesis</keyword>
<evidence type="ECO:0000313" key="13">
    <source>
        <dbReference type="Proteomes" id="UP000275078"/>
    </source>
</evidence>
<evidence type="ECO:0000256" key="10">
    <source>
        <dbReference type="ARBA" id="ARBA00031693"/>
    </source>
</evidence>
<dbReference type="NCBIfam" id="TIGR00338">
    <property type="entry name" value="serB"/>
    <property type="match status" value="1"/>
</dbReference>
<accession>A0A3N4HQ03</accession>
<dbReference type="EC" id="3.1.3.3" evidence="4"/>
<keyword evidence="13" id="KW-1185">Reference proteome</keyword>
<feature type="active site" description="Nucleophile" evidence="11">
    <location>
        <position position="177"/>
    </location>
</feature>
<dbReference type="UniPathway" id="UPA00135">
    <property type="reaction ID" value="UER00198"/>
</dbReference>
<dbReference type="GO" id="GO:0000287">
    <property type="term" value="F:magnesium ion binding"/>
    <property type="evidence" value="ECO:0007669"/>
    <property type="project" value="TreeGrafter"/>
</dbReference>
<dbReference type="EMBL" id="ML119786">
    <property type="protein sequence ID" value="RPA74578.1"/>
    <property type="molecule type" value="Genomic_DNA"/>
</dbReference>
<dbReference type="SUPFAM" id="SSF56784">
    <property type="entry name" value="HAD-like"/>
    <property type="match status" value="1"/>
</dbReference>
<name>A0A3N4HQ03_ASCIM</name>
<evidence type="ECO:0000256" key="5">
    <source>
        <dbReference type="ARBA" id="ARBA00022605"/>
    </source>
</evidence>
<feature type="active site" description="Proton donor" evidence="11">
    <location>
        <position position="179"/>
    </location>
</feature>
<keyword evidence="6" id="KW-0479">Metal-binding</keyword>
<dbReference type="InterPro" id="IPR036412">
    <property type="entry name" value="HAD-like_sf"/>
</dbReference>
<comment type="cofactor">
    <cofactor evidence="1">
        <name>Mg(2+)</name>
        <dbReference type="ChEBI" id="CHEBI:18420"/>
    </cofactor>
</comment>
<evidence type="ECO:0000256" key="11">
    <source>
        <dbReference type="PIRSR" id="PIRSR604469-1"/>
    </source>
</evidence>
<dbReference type="SFLD" id="SFLDG01136">
    <property type="entry name" value="C1.6:_Phosphoserine_Phosphatas"/>
    <property type="match status" value="1"/>
</dbReference>
<dbReference type="InterPro" id="IPR004469">
    <property type="entry name" value="PSP"/>
</dbReference>
<dbReference type="Proteomes" id="UP000275078">
    <property type="component" value="Unassembled WGS sequence"/>
</dbReference>
<dbReference type="GO" id="GO:0036424">
    <property type="term" value="F:L-phosphoserine phosphatase activity"/>
    <property type="evidence" value="ECO:0007669"/>
    <property type="project" value="InterPro"/>
</dbReference>
<evidence type="ECO:0000256" key="7">
    <source>
        <dbReference type="ARBA" id="ARBA00022801"/>
    </source>
</evidence>
<dbReference type="InterPro" id="IPR050582">
    <property type="entry name" value="HAD-like_SerB"/>
</dbReference>
<dbReference type="SFLD" id="SFLDF00029">
    <property type="entry name" value="phosphoserine_phosphatase"/>
    <property type="match status" value="1"/>
</dbReference>
<keyword evidence="7" id="KW-0378">Hydrolase</keyword>
<comment type="similarity">
    <text evidence="3">Belongs to the HAD-like hydrolase superfamily. SerB family.</text>
</comment>
<dbReference type="OrthoDB" id="27226at2759"/>
<gene>
    <name evidence="12" type="ORF">BJ508DRAFT_366149</name>
</gene>
<dbReference type="PANTHER" id="PTHR43344">
    <property type="entry name" value="PHOSPHOSERINE PHOSPHATASE"/>
    <property type="match status" value="1"/>
</dbReference>
<keyword evidence="5" id="KW-0028">Amino-acid biosynthesis</keyword>
<dbReference type="PANTHER" id="PTHR43344:SF2">
    <property type="entry name" value="PHOSPHOSERINE PHOSPHATASE"/>
    <property type="match status" value="1"/>
</dbReference>
<evidence type="ECO:0000256" key="3">
    <source>
        <dbReference type="ARBA" id="ARBA00009184"/>
    </source>
</evidence>
<dbReference type="InterPro" id="IPR023214">
    <property type="entry name" value="HAD_sf"/>
</dbReference>
<evidence type="ECO:0000256" key="1">
    <source>
        <dbReference type="ARBA" id="ARBA00001946"/>
    </source>
</evidence>
<dbReference type="AlphaFoldDB" id="A0A3N4HQ03"/>
<evidence type="ECO:0000256" key="9">
    <source>
        <dbReference type="ARBA" id="ARBA00023299"/>
    </source>
</evidence>
<dbReference type="STRING" id="1160509.A0A3N4HQ03"/>
<evidence type="ECO:0000256" key="6">
    <source>
        <dbReference type="ARBA" id="ARBA00022723"/>
    </source>
</evidence>
<evidence type="ECO:0000256" key="8">
    <source>
        <dbReference type="ARBA" id="ARBA00022842"/>
    </source>
</evidence>
<organism evidence="12 13">
    <name type="scientific">Ascobolus immersus RN42</name>
    <dbReference type="NCBI Taxonomy" id="1160509"/>
    <lineage>
        <taxon>Eukaryota</taxon>
        <taxon>Fungi</taxon>
        <taxon>Dikarya</taxon>
        <taxon>Ascomycota</taxon>
        <taxon>Pezizomycotina</taxon>
        <taxon>Pezizomycetes</taxon>
        <taxon>Pezizales</taxon>
        <taxon>Ascobolaceae</taxon>
        <taxon>Ascobolus</taxon>
    </lineage>
</organism>
<sequence>MVSRPFSCTGIQSYKRKNTFPAHPAQKFTTHHPARYPTIANLRTSKLSLPPTTPNQTTTSIAIHNLPTTTMASQNLCITVFARGTPTLDRMTPSMIAAEIHALLGNDDPYQLSTFTLRPLSPTVTEILIPHPSAHTLDLTALRTSPVITAKEAELGVELCFQHDTPYRRHKRLVVFDMDSTLINQEVIDELAAFIGVQKEVAEITERAMNGELDFEASLRARVGLLKGLSNDVWEQLKKEKITFAAGAREVTKVLRKLGCKLAVLSGGFLPLANWVKGELGLDYAFANQLVADPETGLLTGTLEGFIVHAQKKAELLEEIAKEHDIDLKMSVAVGDGANDLVMMAKAGLGVAVNAKVKVQREAPVRVNPLGGKGLQEILYLMGLSDVDIEELLRD</sequence>
<dbReference type="Pfam" id="PF00702">
    <property type="entry name" value="Hydrolase"/>
    <property type="match status" value="1"/>
</dbReference>
<evidence type="ECO:0000256" key="2">
    <source>
        <dbReference type="ARBA" id="ARBA00005135"/>
    </source>
</evidence>
<keyword evidence="8" id="KW-0460">Magnesium</keyword>
<dbReference type="CDD" id="cd07500">
    <property type="entry name" value="HAD_PSP"/>
    <property type="match status" value="1"/>
</dbReference>
<dbReference type="GO" id="GO:0005737">
    <property type="term" value="C:cytoplasm"/>
    <property type="evidence" value="ECO:0007669"/>
    <property type="project" value="TreeGrafter"/>
</dbReference>